<feature type="region of interest" description="Disordered" evidence="2">
    <location>
        <begin position="775"/>
        <end position="810"/>
    </location>
</feature>
<feature type="compositionally biased region" description="Basic and acidic residues" evidence="2">
    <location>
        <begin position="399"/>
        <end position="413"/>
    </location>
</feature>
<dbReference type="SUPFAM" id="SSF50729">
    <property type="entry name" value="PH domain-like"/>
    <property type="match status" value="2"/>
</dbReference>
<dbReference type="InParanoid" id="A0A139WHV9"/>
<feature type="domain" description="PH" evidence="3">
    <location>
        <begin position="40"/>
        <end position="146"/>
    </location>
</feature>
<feature type="coiled-coil region" evidence="1">
    <location>
        <begin position="548"/>
        <end position="617"/>
    </location>
</feature>
<dbReference type="InterPro" id="IPR052223">
    <property type="entry name" value="Actin_Cytoskeleton_Reg"/>
</dbReference>
<feature type="compositionally biased region" description="Basic and acidic residues" evidence="2">
    <location>
        <begin position="783"/>
        <end position="797"/>
    </location>
</feature>
<dbReference type="Pfam" id="PF00169">
    <property type="entry name" value="PH"/>
    <property type="match status" value="2"/>
</dbReference>
<evidence type="ECO:0000313" key="5">
    <source>
        <dbReference type="Proteomes" id="UP000007266"/>
    </source>
</evidence>
<gene>
    <name evidence="4" type="primary">AUGUSTUS-3.0.2_33274</name>
    <name evidence="4" type="ORF">TcasGA2_TC033274</name>
</gene>
<keyword evidence="1" id="KW-0175">Coiled coil</keyword>
<dbReference type="CDD" id="cd01236">
    <property type="entry name" value="PH_RIP"/>
    <property type="match status" value="1"/>
</dbReference>
<feature type="domain" description="PH" evidence="3">
    <location>
        <begin position="287"/>
        <end position="380"/>
    </location>
</feature>
<name>A0A139WHV9_TRICA</name>
<dbReference type="EMBL" id="KQ971343">
    <property type="protein sequence ID" value="KYB27479.1"/>
    <property type="molecule type" value="Genomic_DNA"/>
</dbReference>
<dbReference type="InterPro" id="IPR011993">
    <property type="entry name" value="PH-like_dom_sf"/>
</dbReference>
<dbReference type="OrthoDB" id="9942268at2759"/>
<evidence type="ECO:0000259" key="3">
    <source>
        <dbReference type="PROSITE" id="PS50003"/>
    </source>
</evidence>
<feature type="compositionally biased region" description="Polar residues" evidence="2">
    <location>
        <begin position="381"/>
        <end position="395"/>
    </location>
</feature>
<dbReference type="Proteomes" id="UP000007266">
    <property type="component" value="Linkage group 5"/>
</dbReference>
<dbReference type="SMART" id="SM00233">
    <property type="entry name" value="PH"/>
    <property type="match status" value="2"/>
</dbReference>
<proteinExistence type="predicted"/>
<dbReference type="eggNOG" id="KOG4807">
    <property type="taxonomic scope" value="Eukaryota"/>
</dbReference>
<dbReference type="InterPro" id="IPR001849">
    <property type="entry name" value="PH_domain"/>
</dbReference>
<evidence type="ECO:0000256" key="2">
    <source>
        <dbReference type="SAM" id="MobiDB-lite"/>
    </source>
</evidence>
<feature type="coiled-coil region" evidence="1">
    <location>
        <begin position="467"/>
        <end position="518"/>
    </location>
</feature>
<feature type="region of interest" description="Disordered" evidence="2">
    <location>
        <begin position="725"/>
        <end position="745"/>
    </location>
</feature>
<dbReference type="GO" id="GO:0015629">
    <property type="term" value="C:actin cytoskeleton"/>
    <property type="evidence" value="ECO:0000318"/>
    <property type="project" value="GO_Central"/>
</dbReference>
<sequence length="1533" mass="174365">MSQCKKFAPNIFHKTKCSNCFRQKEEHSAEALECNRASRSIARSGYLFVAPDWDFSVPLNRTKRWQRRWFVLYDDGELNYSVDEHPDTIPQGSVDMSKVLEVTGAEQVTGHPHSLALTSPDRVTFVKAASREDARWWAELLAVFPRRHKRNATFPGGRASPSLPQLGRSASPQPPRPRHLSCSGPSPRTNFETPPLKEERESPPKDDPRPGWLPEPTGNVAIDTVPSPIRNDYLISSGSPPTRDKLRCDDKARARRDWRNERLRDIATALTDRSPESSLALPAESLLHLKKGWLWLKTTDGEFVMRWAVLFGPTLNIYQDQDEQNPEIVVEMSSVTSFNEIPTETKFGFEIKWAGPTLVLYAVTSSIRSNWLQALKKAVPASSSESPTTPRSVLLSSDEEYRTASEGGRRGSEDWGELPPSPPLTRSSLNRVKTTRIRPRLPRCQSRQSTLDSTSTDELDCVKLSDTVELNNEINKQNVEINDLQKQLAKSVEEVRSLEEEIARLKKIQAEAVIQEKKFKEMALAFERTERELNQRNSQAELKFTKEQRSLQRKLAEAEDLATSYEEKCANLSRELQTKQRILGNLQDELSSTNERFGRLRDENDRLFKRVQELEGRGSTHKRSIRCDSLTDLTNIDLDVDIDELGQNELKEYCLDLRGRFEKAVLEIRAVKRELRDAHEKCDNLELMNYSIQNNLEMLKQESQAEIGLLVSRLEHLTQKLNAAEKQIRSKSKSESRDKRRSLSLKGRESFSINKEVEEKVAELEEKILALERGRTKRKYKRDRSSERNSPIDDKSLRRLRRKSLDSATSSEPMKLLMRLSTLENQVTNVNVSTESLNVVAPATSDSPAKTKIDECLSQVALLKTMVKRSHSLATLEQNLTELNEIVDADPVTTNVSSAEINVINSSASAVVKQLHNLLVEKLKNLAERKRSLRESNKLDGEAKLEILAEKVAYENILIGRIQEALTSPATGEVTCERLVNKEVRETAHLMNSLSKKLNGASKQLPVCKTSADYLTKILAKCLMTASGGASGYKNFVTNCGPSMEFLKTEQKRLAAMLDSYKAAKLPVLAEILAGETLSVDKNCRLKKLSDDVVSEFTKGARDVANSELVQSEINHVMLRAAQIYQGHIDADHPYFFTFFASERAALELWSDSVGDCLYEEINKSVTELTELYLNQLNKLQRQNWRRRLESERSRSSSAFLQEFADIVAHKALIDARMDVLSGKCSSSSQLCAKESLGNWLQNDNQWDCLENQSVQINQSVEAEFTCMLDRCSRDCYALVGQPELEEVLGYLNDLADEIGELQKQANLPVEYDEVVVRNWGDVCAKCRSLRDKLEEVRRSIERTSRGITRTPSFKRLDSFEDHRPVYLGTEYLTQVENLRAAYRCALASCKERHQESDIEQLQILCERVLLAMEQWHRRTIQEMREAHAQETERLRQEKEQALAEETQATLAALDAMKKAHEAEVQKEVAKFKQEYARQQRHDLLDLSERLSVKCLEAAALEEQLGSATRQLTHAQQHILQLERNPQLSPMQN</sequence>
<dbReference type="OMA" id="CNRVSKC"/>
<evidence type="ECO:0000256" key="1">
    <source>
        <dbReference type="SAM" id="Coils"/>
    </source>
</evidence>
<keyword evidence="5" id="KW-1185">Reference proteome</keyword>
<protein>
    <recommendedName>
        <fullName evidence="3">PH domain-containing protein</fullName>
    </recommendedName>
</protein>
<dbReference type="PANTHER" id="PTHR17271:SF1">
    <property type="entry name" value="PROTEIN OUTSPREAD"/>
    <property type="match status" value="1"/>
</dbReference>
<feature type="compositionally biased region" description="Basic and acidic residues" evidence="2">
    <location>
        <begin position="195"/>
        <end position="209"/>
    </location>
</feature>
<feature type="compositionally biased region" description="Polar residues" evidence="2">
    <location>
        <begin position="183"/>
        <end position="192"/>
    </location>
</feature>
<dbReference type="GO" id="GO:0051015">
    <property type="term" value="F:actin filament binding"/>
    <property type="evidence" value="ECO:0000318"/>
    <property type="project" value="GO_Central"/>
</dbReference>
<reference evidence="4 5" key="2">
    <citation type="journal article" date="2010" name="Nucleic Acids Res.">
        <title>BeetleBase in 2010: revisions to provide comprehensive genomic information for Tribolium castaneum.</title>
        <authorList>
            <person name="Kim H.S."/>
            <person name="Murphy T."/>
            <person name="Xia J."/>
            <person name="Caragea D."/>
            <person name="Park Y."/>
            <person name="Beeman R.W."/>
            <person name="Lorenzen M.D."/>
            <person name="Butcher S."/>
            <person name="Manak J.R."/>
            <person name="Brown S.J."/>
        </authorList>
    </citation>
    <scope>GENOME REANNOTATION</scope>
    <source>
        <strain evidence="4 5">Georgia GA2</strain>
    </source>
</reference>
<feature type="region of interest" description="Disordered" evidence="2">
    <location>
        <begin position="378"/>
        <end position="432"/>
    </location>
</feature>
<reference evidence="4 5" key="1">
    <citation type="journal article" date="2008" name="Nature">
        <title>The genome of the model beetle and pest Tribolium castaneum.</title>
        <authorList>
            <consortium name="Tribolium Genome Sequencing Consortium"/>
            <person name="Richards S."/>
            <person name="Gibbs R.A."/>
            <person name="Weinstock G.M."/>
            <person name="Brown S.J."/>
            <person name="Denell R."/>
            <person name="Beeman R.W."/>
            <person name="Gibbs R."/>
            <person name="Beeman R.W."/>
            <person name="Brown S.J."/>
            <person name="Bucher G."/>
            <person name="Friedrich M."/>
            <person name="Grimmelikhuijzen C.J."/>
            <person name="Klingler M."/>
            <person name="Lorenzen M."/>
            <person name="Richards S."/>
            <person name="Roth S."/>
            <person name="Schroder R."/>
            <person name="Tautz D."/>
            <person name="Zdobnov E.M."/>
            <person name="Muzny D."/>
            <person name="Gibbs R.A."/>
            <person name="Weinstock G.M."/>
            <person name="Attaway T."/>
            <person name="Bell S."/>
            <person name="Buhay C.J."/>
            <person name="Chandrabose M.N."/>
            <person name="Chavez D."/>
            <person name="Clerk-Blankenburg K.P."/>
            <person name="Cree A."/>
            <person name="Dao M."/>
            <person name="Davis C."/>
            <person name="Chacko J."/>
            <person name="Dinh H."/>
            <person name="Dugan-Rocha S."/>
            <person name="Fowler G."/>
            <person name="Garner T.T."/>
            <person name="Garnes J."/>
            <person name="Gnirke A."/>
            <person name="Hawes A."/>
            <person name="Hernandez J."/>
            <person name="Hines S."/>
            <person name="Holder M."/>
            <person name="Hume J."/>
            <person name="Jhangiani S.N."/>
            <person name="Joshi V."/>
            <person name="Khan Z.M."/>
            <person name="Jackson L."/>
            <person name="Kovar C."/>
            <person name="Kowis A."/>
            <person name="Lee S."/>
            <person name="Lewis L.R."/>
            <person name="Margolis J."/>
            <person name="Morgan M."/>
            <person name="Nazareth L.V."/>
            <person name="Nguyen N."/>
            <person name="Okwuonu G."/>
            <person name="Parker D."/>
            <person name="Richards S."/>
            <person name="Ruiz S.J."/>
            <person name="Santibanez J."/>
            <person name="Savard J."/>
            <person name="Scherer S.E."/>
            <person name="Schneider B."/>
            <person name="Sodergren E."/>
            <person name="Tautz D."/>
            <person name="Vattahil S."/>
            <person name="Villasana D."/>
            <person name="White C.S."/>
            <person name="Wright R."/>
            <person name="Park Y."/>
            <person name="Beeman R.W."/>
            <person name="Lord J."/>
            <person name="Oppert B."/>
            <person name="Lorenzen M."/>
            <person name="Brown S."/>
            <person name="Wang L."/>
            <person name="Savard J."/>
            <person name="Tautz D."/>
            <person name="Richards S."/>
            <person name="Weinstock G."/>
            <person name="Gibbs R.A."/>
            <person name="Liu Y."/>
            <person name="Worley K."/>
            <person name="Weinstock G."/>
            <person name="Elsik C.G."/>
            <person name="Reese J.T."/>
            <person name="Elhaik E."/>
            <person name="Landan G."/>
            <person name="Graur D."/>
            <person name="Arensburger P."/>
            <person name="Atkinson P."/>
            <person name="Beeman R.W."/>
            <person name="Beidler J."/>
            <person name="Brown S.J."/>
            <person name="Demuth J.P."/>
            <person name="Drury D.W."/>
            <person name="Du Y.Z."/>
            <person name="Fujiwara H."/>
            <person name="Lorenzen M."/>
            <person name="Maselli V."/>
            <person name="Osanai M."/>
            <person name="Park Y."/>
            <person name="Robertson H.M."/>
            <person name="Tu Z."/>
            <person name="Wang J.J."/>
            <person name="Wang S."/>
            <person name="Richards S."/>
            <person name="Song H."/>
            <person name="Zhang L."/>
            <person name="Sodergren E."/>
            <person name="Werner D."/>
            <person name="Stanke M."/>
            <person name="Morgenstern B."/>
            <person name="Solovyev V."/>
            <person name="Kosarev P."/>
            <person name="Brown G."/>
            <person name="Chen H.C."/>
            <person name="Ermolaeva O."/>
            <person name="Hlavina W."/>
            <person name="Kapustin Y."/>
            <person name="Kiryutin B."/>
            <person name="Kitts P."/>
            <person name="Maglott D."/>
            <person name="Pruitt K."/>
            <person name="Sapojnikov V."/>
            <person name="Souvorov A."/>
            <person name="Mackey A.J."/>
            <person name="Waterhouse R.M."/>
            <person name="Wyder S."/>
            <person name="Zdobnov E.M."/>
            <person name="Zdobnov E.M."/>
            <person name="Wyder S."/>
            <person name="Kriventseva E.V."/>
            <person name="Kadowaki T."/>
            <person name="Bork P."/>
            <person name="Aranda M."/>
            <person name="Bao R."/>
            <person name="Beermann A."/>
            <person name="Berns N."/>
            <person name="Bolognesi R."/>
            <person name="Bonneton F."/>
            <person name="Bopp D."/>
            <person name="Brown S.J."/>
            <person name="Bucher G."/>
            <person name="Butts T."/>
            <person name="Chaumot A."/>
            <person name="Denell R.E."/>
            <person name="Ferrier D.E."/>
            <person name="Friedrich M."/>
            <person name="Gordon C.M."/>
            <person name="Jindra M."/>
            <person name="Klingler M."/>
            <person name="Lan Q."/>
            <person name="Lattorff H.M."/>
            <person name="Laudet V."/>
            <person name="von Levetsow C."/>
            <person name="Liu Z."/>
            <person name="Lutz R."/>
            <person name="Lynch J.A."/>
            <person name="da Fonseca R.N."/>
            <person name="Posnien N."/>
            <person name="Reuter R."/>
            <person name="Roth S."/>
            <person name="Savard J."/>
            <person name="Schinko J.B."/>
            <person name="Schmitt C."/>
            <person name="Schoppmeier M."/>
            <person name="Schroder R."/>
            <person name="Shippy T.D."/>
            <person name="Simonnet F."/>
            <person name="Marques-Souza H."/>
            <person name="Tautz D."/>
            <person name="Tomoyasu Y."/>
            <person name="Trauner J."/>
            <person name="Van der Zee M."/>
            <person name="Vervoort M."/>
            <person name="Wittkopp N."/>
            <person name="Wimmer E.A."/>
            <person name="Yang X."/>
            <person name="Jones A.K."/>
            <person name="Sattelle D.B."/>
            <person name="Ebert P.R."/>
            <person name="Nelson D."/>
            <person name="Scott J.G."/>
            <person name="Beeman R.W."/>
            <person name="Muthukrishnan S."/>
            <person name="Kramer K.J."/>
            <person name="Arakane Y."/>
            <person name="Beeman R.W."/>
            <person name="Zhu Q."/>
            <person name="Hogenkamp D."/>
            <person name="Dixit R."/>
            <person name="Oppert B."/>
            <person name="Jiang H."/>
            <person name="Zou Z."/>
            <person name="Marshall J."/>
            <person name="Elpidina E."/>
            <person name="Vinokurov K."/>
            <person name="Oppert C."/>
            <person name="Zou Z."/>
            <person name="Evans J."/>
            <person name="Lu Z."/>
            <person name="Zhao P."/>
            <person name="Sumathipala N."/>
            <person name="Altincicek B."/>
            <person name="Vilcinskas A."/>
            <person name="Williams M."/>
            <person name="Hultmark D."/>
            <person name="Hetru C."/>
            <person name="Jiang H."/>
            <person name="Grimmelikhuijzen C.J."/>
            <person name="Hauser F."/>
            <person name="Cazzamali G."/>
            <person name="Williamson M."/>
            <person name="Park Y."/>
            <person name="Li B."/>
            <person name="Tanaka Y."/>
            <person name="Predel R."/>
            <person name="Neupert S."/>
            <person name="Schachtner J."/>
            <person name="Verleyen P."/>
            <person name="Raible F."/>
            <person name="Bork P."/>
            <person name="Friedrich M."/>
            <person name="Walden K.K."/>
            <person name="Robertson H.M."/>
            <person name="Angeli S."/>
            <person name="Foret S."/>
            <person name="Bucher G."/>
            <person name="Schuetz S."/>
            <person name="Maleszka R."/>
            <person name="Wimmer E.A."/>
            <person name="Beeman R.W."/>
            <person name="Lorenzen M."/>
            <person name="Tomoyasu Y."/>
            <person name="Miller S.C."/>
            <person name="Grossmann D."/>
            <person name="Bucher G."/>
        </authorList>
    </citation>
    <scope>NUCLEOTIDE SEQUENCE [LARGE SCALE GENOMIC DNA]</scope>
    <source>
        <strain evidence="4 5">Georgia GA2</strain>
    </source>
</reference>
<dbReference type="PROSITE" id="PS50003">
    <property type="entry name" value="PH_DOMAIN"/>
    <property type="match status" value="2"/>
</dbReference>
<dbReference type="Gene3D" id="2.30.29.30">
    <property type="entry name" value="Pleckstrin-homology domain (PH domain)/Phosphotyrosine-binding domain (PTB)"/>
    <property type="match status" value="2"/>
</dbReference>
<feature type="region of interest" description="Disordered" evidence="2">
    <location>
        <begin position="151"/>
        <end position="246"/>
    </location>
</feature>
<dbReference type="PANTHER" id="PTHR17271">
    <property type="entry name" value="PLECKSTRIN HOMOLOGY PH DOMAIN-CONTAINING PROTEIN"/>
    <property type="match status" value="1"/>
</dbReference>
<feature type="compositionally biased region" description="Basic and acidic residues" evidence="2">
    <location>
        <begin position="726"/>
        <end position="738"/>
    </location>
</feature>
<dbReference type="KEGG" id="tca:100141638"/>
<evidence type="ECO:0000313" key="4">
    <source>
        <dbReference type="EMBL" id="KYB27479.1"/>
    </source>
</evidence>
<feature type="coiled-coil region" evidence="1">
    <location>
        <begin position="1418"/>
        <end position="1525"/>
    </location>
</feature>
<organism evidence="4 5">
    <name type="scientific">Tribolium castaneum</name>
    <name type="common">Red flour beetle</name>
    <dbReference type="NCBI Taxonomy" id="7070"/>
    <lineage>
        <taxon>Eukaryota</taxon>
        <taxon>Metazoa</taxon>
        <taxon>Ecdysozoa</taxon>
        <taxon>Arthropoda</taxon>
        <taxon>Hexapoda</taxon>
        <taxon>Insecta</taxon>
        <taxon>Pterygota</taxon>
        <taxon>Neoptera</taxon>
        <taxon>Endopterygota</taxon>
        <taxon>Coleoptera</taxon>
        <taxon>Polyphaga</taxon>
        <taxon>Cucujiformia</taxon>
        <taxon>Tenebrionidae</taxon>
        <taxon>Tenebrionidae incertae sedis</taxon>
        <taxon>Tribolium</taxon>
    </lineage>
</organism>
<accession>A0A139WHV9</accession>
<dbReference type="FunCoup" id="A0A139WHV9">
    <property type="interactions" value="267"/>
</dbReference>